<comment type="caution">
    <text evidence="6">The sequence shown here is derived from an EMBL/GenBank/DDBJ whole genome shotgun (WGS) entry which is preliminary data.</text>
</comment>
<evidence type="ECO:0000256" key="3">
    <source>
        <dbReference type="ARBA" id="ARBA00023163"/>
    </source>
</evidence>
<evidence type="ECO:0000259" key="4">
    <source>
        <dbReference type="PROSITE" id="PS50949"/>
    </source>
</evidence>
<dbReference type="RefSeq" id="WP_042738833.1">
    <property type="nucleotide sequence ID" value="NZ_BKAX01000003.1"/>
</dbReference>
<reference evidence="6 7" key="1">
    <citation type="journal article" date="2016" name="Front. Microbiol.">
        <title>Comprehensive Phylogenetic Analysis of Bovine Non-aureus Staphylococci Species Based on Whole-Genome Sequencing.</title>
        <authorList>
            <person name="Naushad S."/>
            <person name="Barkema H.W."/>
            <person name="Luby C."/>
            <person name="Condas L.A."/>
            <person name="Nobrega D.B."/>
            <person name="Carson D.A."/>
            <person name="De Buck J."/>
        </authorList>
    </citation>
    <scope>NUCLEOTIDE SEQUENCE [LARGE SCALE GENOMIC DNA]</scope>
    <source>
        <strain evidence="6 7">SNUC 1388</strain>
    </source>
</reference>
<dbReference type="Proteomes" id="UP000321057">
    <property type="component" value="Unassembled WGS sequence"/>
</dbReference>
<keyword evidence="1" id="KW-0805">Transcription regulation</keyword>
<dbReference type="InterPro" id="IPR050679">
    <property type="entry name" value="Bact_HTH_transcr_reg"/>
</dbReference>
<organism evidence="6 7">
    <name type="scientific">Staphylococcus gallinarum</name>
    <dbReference type="NCBI Taxonomy" id="1293"/>
    <lineage>
        <taxon>Bacteria</taxon>
        <taxon>Bacillati</taxon>
        <taxon>Bacillota</taxon>
        <taxon>Bacilli</taxon>
        <taxon>Bacillales</taxon>
        <taxon>Staphylococcaceae</taxon>
        <taxon>Staphylococcus</taxon>
    </lineage>
</organism>
<evidence type="ECO:0000313" key="8">
    <source>
        <dbReference type="Proteomes" id="UP000321057"/>
    </source>
</evidence>
<proteinExistence type="predicted"/>
<gene>
    <name evidence="6" type="ORF">BUZ01_01205</name>
    <name evidence="5" type="ORF">SGA02_08020</name>
</gene>
<dbReference type="InterPro" id="IPR011663">
    <property type="entry name" value="UTRA"/>
</dbReference>
<dbReference type="InterPro" id="IPR036390">
    <property type="entry name" value="WH_DNA-bd_sf"/>
</dbReference>
<accession>A0A0D0SI51</accession>
<evidence type="ECO:0000256" key="1">
    <source>
        <dbReference type="ARBA" id="ARBA00023015"/>
    </source>
</evidence>
<evidence type="ECO:0000313" key="7">
    <source>
        <dbReference type="Proteomes" id="UP000283576"/>
    </source>
</evidence>
<protein>
    <submittedName>
        <fullName evidence="5 6">Transcriptional regulator</fullName>
    </submittedName>
</protein>
<dbReference type="SMART" id="SM00866">
    <property type="entry name" value="UTRA"/>
    <property type="match status" value="1"/>
</dbReference>
<dbReference type="OrthoDB" id="149756at2"/>
<dbReference type="InterPro" id="IPR028978">
    <property type="entry name" value="Chorismate_lyase_/UTRA_dom_sf"/>
</dbReference>
<dbReference type="SUPFAM" id="SSF46785">
    <property type="entry name" value="Winged helix' DNA-binding domain"/>
    <property type="match status" value="1"/>
</dbReference>
<dbReference type="Pfam" id="PF00392">
    <property type="entry name" value="GntR"/>
    <property type="match status" value="1"/>
</dbReference>
<dbReference type="GO" id="GO:0045892">
    <property type="term" value="P:negative regulation of DNA-templated transcription"/>
    <property type="evidence" value="ECO:0007669"/>
    <property type="project" value="TreeGrafter"/>
</dbReference>
<dbReference type="EMBL" id="BKAX01000003">
    <property type="protein sequence ID" value="GEQ04974.1"/>
    <property type="molecule type" value="Genomic_DNA"/>
</dbReference>
<keyword evidence="8" id="KW-1185">Reference proteome</keyword>
<name>A0A0D0SI51_STAGA</name>
<dbReference type="GO" id="GO:0003677">
    <property type="term" value="F:DNA binding"/>
    <property type="evidence" value="ECO:0007669"/>
    <property type="project" value="UniProtKB-KW"/>
</dbReference>
<dbReference type="SUPFAM" id="SSF64288">
    <property type="entry name" value="Chorismate lyase-like"/>
    <property type="match status" value="1"/>
</dbReference>
<feature type="domain" description="HTH gntR-type" evidence="4">
    <location>
        <begin position="3"/>
        <end position="71"/>
    </location>
</feature>
<dbReference type="Gene3D" id="1.10.10.10">
    <property type="entry name" value="Winged helix-like DNA-binding domain superfamily/Winged helix DNA-binding domain"/>
    <property type="match status" value="1"/>
</dbReference>
<dbReference type="EMBL" id="QXRZ01000001">
    <property type="protein sequence ID" value="RIL44621.1"/>
    <property type="molecule type" value="Genomic_DNA"/>
</dbReference>
<evidence type="ECO:0000313" key="6">
    <source>
        <dbReference type="EMBL" id="RIL44621.1"/>
    </source>
</evidence>
<dbReference type="GO" id="GO:0003700">
    <property type="term" value="F:DNA-binding transcription factor activity"/>
    <property type="evidence" value="ECO:0007669"/>
    <property type="project" value="InterPro"/>
</dbReference>
<dbReference type="InterPro" id="IPR036388">
    <property type="entry name" value="WH-like_DNA-bd_sf"/>
</dbReference>
<dbReference type="GeneID" id="93845367"/>
<dbReference type="Gene3D" id="3.40.1410.10">
    <property type="entry name" value="Chorismate lyase-like"/>
    <property type="match status" value="1"/>
</dbReference>
<evidence type="ECO:0000313" key="5">
    <source>
        <dbReference type="EMBL" id="GEQ04974.1"/>
    </source>
</evidence>
<evidence type="ECO:0000256" key="2">
    <source>
        <dbReference type="ARBA" id="ARBA00023125"/>
    </source>
</evidence>
<dbReference type="Pfam" id="PF07702">
    <property type="entry name" value="UTRA"/>
    <property type="match status" value="1"/>
</dbReference>
<keyword evidence="2" id="KW-0238">DNA-binding</keyword>
<dbReference type="PANTHER" id="PTHR44846">
    <property type="entry name" value="MANNOSYL-D-GLYCERATE TRANSPORT/METABOLISM SYSTEM REPRESSOR MNGR-RELATED"/>
    <property type="match status" value="1"/>
</dbReference>
<reference evidence="5 8" key="2">
    <citation type="submission" date="2019-07" db="EMBL/GenBank/DDBJ databases">
        <title>Whole genome shotgun sequence of Staphylococcus gallinarum NBRC 109767.</title>
        <authorList>
            <person name="Hosoyama A."/>
            <person name="Uohara A."/>
            <person name="Ohji S."/>
            <person name="Ichikawa N."/>
        </authorList>
    </citation>
    <scope>NUCLEOTIDE SEQUENCE [LARGE SCALE GENOMIC DNA]</scope>
    <source>
        <strain evidence="5 8">NBRC 109767</strain>
    </source>
</reference>
<dbReference type="Proteomes" id="UP000283576">
    <property type="component" value="Unassembled WGS sequence"/>
</dbReference>
<keyword evidence="3" id="KW-0804">Transcription</keyword>
<dbReference type="AlphaFoldDB" id="A0A0D0SI51"/>
<dbReference type="InterPro" id="IPR000524">
    <property type="entry name" value="Tscrpt_reg_HTH_GntR"/>
</dbReference>
<dbReference type="PANTHER" id="PTHR44846:SF17">
    <property type="entry name" value="GNTR-FAMILY TRANSCRIPTIONAL REGULATOR"/>
    <property type="match status" value="1"/>
</dbReference>
<dbReference type="PROSITE" id="PS50949">
    <property type="entry name" value="HTH_GNTR"/>
    <property type="match status" value="1"/>
</dbReference>
<sequence>MELTSVYKVKEWLIQQIKSGDFQYGEQLPSHLAIARKLNVKTDDVYDAIDELITEQVLSNNLEEGASVKSQHPFLYPLGELVSISKMIRAKGYEPGTEFISFDEKPSTSLDATTLNLPEKDYVTIIERIRTADKQPVVYCLDKVPTRLLTCAQYQNSNESLLEAIELNSSTKIAYAETEIESISYEPHISDVLDASPHEGLMLLKLVHYDQDEKPIFYSFNYFKSSLVKFKTVRNRL</sequence>